<evidence type="ECO:0000313" key="1">
    <source>
        <dbReference type="EMBL" id="EKX65391.1"/>
    </source>
</evidence>
<dbReference type="PATRIC" id="fig|698759.3.peg.3978"/>
<dbReference type="RefSeq" id="WP_009315115.1">
    <property type="nucleotide sequence ID" value="NZ_AEJC01000293.1"/>
</dbReference>
<dbReference type="OrthoDB" id="9797252at2"/>
<sequence>MTIPVRREWCFDEVIGGLYPTPFVAQQLFGDRQEAFEAALTNALVPFVEGGVLVEDNAFTVLTARRPSFRNR</sequence>
<dbReference type="AlphaFoldDB" id="L1KX48"/>
<keyword evidence="2" id="KW-1185">Reference proteome</keyword>
<dbReference type="Proteomes" id="UP000010411">
    <property type="component" value="Unassembled WGS sequence"/>
</dbReference>
<accession>L1KX48</accession>
<dbReference type="EMBL" id="AEJC01000293">
    <property type="protein sequence ID" value="EKX65391.1"/>
    <property type="molecule type" value="Genomic_DNA"/>
</dbReference>
<proteinExistence type="predicted"/>
<comment type="caution">
    <text evidence="1">The sequence shown here is derived from an EMBL/GenBank/DDBJ whole genome shotgun (WGS) entry which is preliminary data.</text>
</comment>
<reference evidence="1 2" key="1">
    <citation type="submission" date="2012-11" db="EMBL/GenBank/DDBJ databases">
        <authorList>
            <person name="Huguet-Tapia J.C."/>
            <person name="Durkin A.S."/>
            <person name="Pettis G.S."/>
            <person name="Badger J.H."/>
        </authorList>
    </citation>
    <scope>NUCLEOTIDE SEQUENCE [LARGE SCALE GENOMIC DNA]</scope>
    <source>
        <strain evidence="1 2">91-03</strain>
    </source>
</reference>
<evidence type="ECO:0000313" key="2">
    <source>
        <dbReference type="Proteomes" id="UP000010411"/>
    </source>
</evidence>
<name>L1KX48_9ACTN</name>
<protein>
    <submittedName>
        <fullName evidence="1">Uncharacterized protein</fullName>
    </submittedName>
</protein>
<gene>
    <name evidence="1" type="ORF">STRIP9103_05503</name>
</gene>
<organism evidence="1 2">
    <name type="scientific">Streptomyces ipomoeae 91-03</name>
    <dbReference type="NCBI Taxonomy" id="698759"/>
    <lineage>
        <taxon>Bacteria</taxon>
        <taxon>Bacillati</taxon>
        <taxon>Actinomycetota</taxon>
        <taxon>Actinomycetes</taxon>
        <taxon>Kitasatosporales</taxon>
        <taxon>Streptomycetaceae</taxon>
        <taxon>Streptomyces</taxon>
    </lineage>
</organism>